<gene>
    <name evidence="2" type="ORF">SAMN05444365_109114</name>
</gene>
<keyword evidence="1" id="KW-1133">Transmembrane helix</keyword>
<sequence length="191" mass="19298">MSLEVGVFVAALTLIVLAGAAVGLWLGKKATVTPLVAAGLVATTVVVVLLAIGLVKGNVQPAAAAAASWLVIMSAIAADASRVGRRKAAIGGGLGGLLAVQAALITFVVTRFSAQDAPREYVLLWLPAALTGAVKDLGEPVGAADEPLWLRISQEAGPMLWLLSFATAVIVACVVQPMRQPSAEPAGEAVS</sequence>
<dbReference type="Proteomes" id="UP000242415">
    <property type="component" value="Unassembled WGS sequence"/>
</dbReference>
<evidence type="ECO:0000313" key="2">
    <source>
        <dbReference type="EMBL" id="SDZ29642.1"/>
    </source>
</evidence>
<accession>A0A1H3RVF8</accession>
<protein>
    <submittedName>
        <fullName evidence="2">Uncharacterized protein</fullName>
    </submittedName>
</protein>
<name>A0A1H3RVF8_9ACTN</name>
<dbReference type="OrthoDB" id="3393150at2"/>
<keyword evidence="1" id="KW-0472">Membrane</keyword>
<dbReference type="STRING" id="405436.SAMN05444365_109114"/>
<feature type="transmembrane region" description="Helical" evidence="1">
    <location>
        <begin position="61"/>
        <end position="78"/>
    </location>
</feature>
<dbReference type="RefSeq" id="WP_091560235.1">
    <property type="nucleotide sequence ID" value="NZ_FNPH01000009.1"/>
</dbReference>
<evidence type="ECO:0000313" key="3">
    <source>
        <dbReference type="Proteomes" id="UP000242415"/>
    </source>
</evidence>
<feature type="transmembrane region" description="Helical" evidence="1">
    <location>
        <begin position="6"/>
        <end position="27"/>
    </location>
</feature>
<proteinExistence type="predicted"/>
<feature type="transmembrane region" description="Helical" evidence="1">
    <location>
        <begin position="158"/>
        <end position="175"/>
    </location>
</feature>
<organism evidence="2 3">
    <name type="scientific">Micromonospora pattaloongensis</name>
    <dbReference type="NCBI Taxonomy" id="405436"/>
    <lineage>
        <taxon>Bacteria</taxon>
        <taxon>Bacillati</taxon>
        <taxon>Actinomycetota</taxon>
        <taxon>Actinomycetes</taxon>
        <taxon>Micromonosporales</taxon>
        <taxon>Micromonosporaceae</taxon>
        <taxon>Micromonospora</taxon>
    </lineage>
</organism>
<dbReference type="AlphaFoldDB" id="A0A1H3RVF8"/>
<feature type="transmembrane region" description="Helical" evidence="1">
    <location>
        <begin position="34"/>
        <end position="55"/>
    </location>
</feature>
<dbReference type="EMBL" id="FNPH01000009">
    <property type="protein sequence ID" value="SDZ29642.1"/>
    <property type="molecule type" value="Genomic_DNA"/>
</dbReference>
<feature type="transmembrane region" description="Helical" evidence="1">
    <location>
        <begin position="90"/>
        <end position="114"/>
    </location>
</feature>
<keyword evidence="1" id="KW-0812">Transmembrane</keyword>
<keyword evidence="3" id="KW-1185">Reference proteome</keyword>
<reference evidence="3" key="1">
    <citation type="submission" date="2016-10" db="EMBL/GenBank/DDBJ databases">
        <authorList>
            <person name="Varghese N."/>
            <person name="Submissions S."/>
        </authorList>
    </citation>
    <scope>NUCLEOTIDE SEQUENCE [LARGE SCALE GENOMIC DNA]</scope>
    <source>
        <strain evidence="3">DSM 45245</strain>
    </source>
</reference>
<evidence type="ECO:0000256" key="1">
    <source>
        <dbReference type="SAM" id="Phobius"/>
    </source>
</evidence>